<comment type="caution">
    <text evidence="1">The sequence shown here is derived from an EMBL/GenBank/DDBJ whole genome shotgun (WGS) entry which is preliminary data.</text>
</comment>
<accession>X0U901</accession>
<gene>
    <name evidence="1" type="ORF">S01H1_43756</name>
</gene>
<reference evidence="1" key="1">
    <citation type="journal article" date="2014" name="Front. Microbiol.">
        <title>High frequency of phylogenetically diverse reductive dehalogenase-homologous genes in deep subseafloor sedimentary metagenomes.</title>
        <authorList>
            <person name="Kawai M."/>
            <person name="Futagami T."/>
            <person name="Toyoda A."/>
            <person name="Takaki Y."/>
            <person name="Nishi S."/>
            <person name="Hori S."/>
            <person name="Arai W."/>
            <person name="Tsubouchi T."/>
            <person name="Morono Y."/>
            <person name="Uchiyama I."/>
            <person name="Ito T."/>
            <person name="Fujiyama A."/>
            <person name="Inagaki F."/>
            <person name="Takami H."/>
        </authorList>
    </citation>
    <scope>NUCLEOTIDE SEQUENCE</scope>
    <source>
        <strain evidence="1">Expedition CK06-06</strain>
    </source>
</reference>
<sequence>MLILPTDNKEKARTLLAQTITDKHTITMLIFGDGRGEDQVASKADVRASALASTRRVVWIRDVSVLTEDKKQLYREGRDDVVVCTLNLDDEPVIRLNRTEANSFLALERAFLKAQQG</sequence>
<evidence type="ECO:0000313" key="1">
    <source>
        <dbReference type="EMBL" id="GAG02010.1"/>
    </source>
</evidence>
<dbReference type="EMBL" id="BARS01027881">
    <property type="protein sequence ID" value="GAG02010.1"/>
    <property type="molecule type" value="Genomic_DNA"/>
</dbReference>
<organism evidence="1">
    <name type="scientific">marine sediment metagenome</name>
    <dbReference type="NCBI Taxonomy" id="412755"/>
    <lineage>
        <taxon>unclassified sequences</taxon>
        <taxon>metagenomes</taxon>
        <taxon>ecological metagenomes</taxon>
    </lineage>
</organism>
<dbReference type="AlphaFoldDB" id="X0U901"/>
<name>X0U901_9ZZZZ</name>
<protein>
    <submittedName>
        <fullName evidence="1">Uncharacterized protein</fullName>
    </submittedName>
</protein>
<proteinExistence type="predicted"/>